<accession>A0A165DCW8</accession>
<evidence type="ECO:0000313" key="4">
    <source>
        <dbReference type="Proteomes" id="UP000076842"/>
    </source>
</evidence>
<dbReference type="InParanoid" id="A0A165DCW8"/>
<name>A0A165DCW8_9BASI</name>
<dbReference type="STRING" id="1353952.A0A165DCW8"/>
<dbReference type="Pfam" id="PF12937">
    <property type="entry name" value="F-box-like"/>
    <property type="match status" value="1"/>
</dbReference>
<dbReference type="AlphaFoldDB" id="A0A165DCW8"/>
<dbReference type="Proteomes" id="UP000076842">
    <property type="component" value="Unassembled WGS sequence"/>
</dbReference>
<feature type="compositionally biased region" description="Polar residues" evidence="1">
    <location>
        <begin position="1"/>
        <end position="18"/>
    </location>
</feature>
<evidence type="ECO:0000313" key="3">
    <source>
        <dbReference type="EMBL" id="KZT52533.1"/>
    </source>
</evidence>
<reference evidence="3 4" key="1">
    <citation type="journal article" date="2016" name="Mol. Biol. Evol.">
        <title>Comparative Genomics of Early-Diverging Mushroom-Forming Fungi Provides Insights into the Origins of Lignocellulose Decay Capabilities.</title>
        <authorList>
            <person name="Nagy L.G."/>
            <person name="Riley R."/>
            <person name="Tritt A."/>
            <person name="Adam C."/>
            <person name="Daum C."/>
            <person name="Floudas D."/>
            <person name="Sun H."/>
            <person name="Yadav J.S."/>
            <person name="Pangilinan J."/>
            <person name="Larsson K.H."/>
            <person name="Matsuura K."/>
            <person name="Barry K."/>
            <person name="Labutti K."/>
            <person name="Kuo R."/>
            <person name="Ohm R.A."/>
            <person name="Bhattacharya S.S."/>
            <person name="Shirouzu T."/>
            <person name="Yoshinaga Y."/>
            <person name="Martin F.M."/>
            <person name="Grigoriev I.V."/>
            <person name="Hibbett D.S."/>
        </authorList>
    </citation>
    <scope>NUCLEOTIDE SEQUENCE [LARGE SCALE GENOMIC DNA]</scope>
    <source>
        <strain evidence="3 4">HHB12733</strain>
    </source>
</reference>
<gene>
    <name evidence="3" type="ORF">CALCODRAFT_86911</name>
</gene>
<sequence>MSSPTSTDLTLSHSTPIQADNGPPVVFTTDDMCDDDQLDNRTRSNAAQNAHLPIARLPDGILQAIFEIEAQPLQYIYVSSATSDRLPFQVRISHVCRRWRRLALQTARLWSTFVLNHQIPLELVTEVIRKRAKGAALNVNIPDSHSFSEIPWSVCNTFDHAVEVFPSLVQFVEQHLHRFKCFSIGVCKHSLSHLLRNQRTIAGALTALRFTLVSCYSPATSVPPESGYQLHAPSLHAIEVDHVPLPSFTPGTRLPNVVVAKRYAHLLDFTPAQVLQEFRDLSHVKTLAYIFGLWGTDVTSWLDQTIALPQLCTLQIGCFSPNPRSLAQVFQRLSLPSLHRLDLRLLSQAHEEEPLFSALEYVPMISELSLNLAGYTSPLLLRRLVHNTDGGQPILLPRLQILELYNEFEQYQNHDIFEALEAMAILRCNPTPNWVPLKKLHIAPPLPRDTVETLTQFGLLVGDLGIRKFIELEM</sequence>
<dbReference type="InterPro" id="IPR001810">
    <property type="entry name" value="F-box_dom"/>
</dbReference>
<keyword evidence="4" id="KW-1185">Reference proteome</keyword>
<feature type="domain" description="F-box" evidence="2">
    <location>
        <begin position="54"/>
        <end position="115"/>
    </location>
</feature>
<evidence type="ECO:0000256" key="1">
    <source>
        <dbReference type="SAM" id="MobiDB-lite"/>
    </source>
</evidence>
<dbReference type="Gene3D" id="1.20.1280.50">
    <property type="match status" value="1"/>
</dbReference>
<organism evidence="3 4">
    <name type="scientific">Calocera cornea HHB12733</name>
    <dbReference type="NCBI Taxonomy" id="1353952"/>
    <lineage>
        <taxon>Eukaryota</taxon>
        <taxon>Fungi</taxon>
        <taxon>Dikarya</taxon>
        <taxon>Basidiomycota</taxon>
        <taxon>Agaricomycotina</taxon>
        <taxon>Dacrymycetes</taxon>
        <taxon>Dacrymycetales</taxon>
        <taxon>Dacrymycetaceae</taxon>
        <taxon>Calocera</taxon>
    </lineage>
</organism>
<feature type="region of interest" description="Disordered" evidence="1">
    <location>
        <begin position="1"/>
        <end position="23"/>
    </location>
</feature>
<evidence type="ECO:0000259" key="2">
    <source>
        <dbReference type="Pfam" id="PF12937"/>
    </source>
</evidence>
<proteinExistence type="predicted"/>
<protein>
    <recommendedName>
        <fullName evidence="2">F-box domain-containing protein</fullName>
    </recommendedName>
</protein>
<dbReference type="EMBL" id="KV424063">
    <property type="protein sequence ID" value="KZT52533.1"/>
    <property type="molecule type" value="Genomic_DNA"/>
</dbReference>
<dbReference type="OrthoDB" id="2884925at2759"/>